<dbReference type="SUPFAM" id="SSF51219">
    <property type="entry name" value="TRAP-like"/>
    <property type="match status" value="1"/>
</dbReference>
<organism evidence="1">
    <name type="scientific">Leptocylindrus danicus</name>
    <dbReference type="NCBI Taxonomy" id="163516"/>
    <lineage>
        <taxon>Eukaryota</taxon>
        <taxon>Sar</taxon>
        <taxon>Stramenopiles</taxon>
        <taxon>Ochrophyta</taxon>
        <taxon>Bacillariophyta</taxon>
        <taxon>Coscinodiscophyceae</taxon>
        <taxon>Chaetocerotophycidae</taxon>
        <taxon>Leptocylindrales</taxon>
        <taxon>Leptocylindraceae</taxon>
        <taxon>Leptocylindrus</taxon>
    </lineage>
</organism>
<proteinExistence type="predicted"/>
<name>A0A7S2LP91_9STRA</name>
<dbReference type="PANTHER" id="PTHR43657:SF1">
    <property type="entry name" value="ALTERED INHERITANCE OF MITOCHONDRIA PROTEIN 24, MITOCHONDRIAL"/>
    <property type="match status" value="1"/>
</dbReference>
<dbReference type="InterPro" id="IPR002838">
    <property type="entry name" value="AIM24"/>
</dbReference>
<dbReference type="InterPro" id="IPR036983">
    <property type="entry name" value="AIM24_sf"/>
</dbReference>
<gene>
    <name evidence="1" type="ORF">LDAN0321_LOCUS20376</name>
</gene>
<reference evidence="1" key="1">
    <citation type="submission" date="2021-01" db="EMBL/GenBank/DDBJ databases">
        <authorList>
            <person name="Corre E."/>
            <person name="Pelletier E."/>
            <person name="Niang G."/>
            <person name="Scheremetjew M."/>
            <person name="Finn R."/>
            <person name="Kale V."/>
            <person name="Holt S."/>
            <person name="Cochrane G."/>
            <person name="Meng A."/>
            <person name="Brown T."/>
            <person name="Cohen L."/>
        </authorList>
    </citation>
    <scope>NUCLEOTIDE SEQUENCE</scope>
    <source>
        <strain evidence="1">B650</strain>
    </source>
</reference>
<dbReference type="InterPro" id="IPR016031">
    <property type="entry name" value="Trp_RNA-bd_attenuator-like_dom"/>
</dbReference>
<evidence type="ECO:0008006" key="2">
    <source>
        <dbReference type="Google" id="ProtNLM"/>
    </source>
</evidence>
<sequence length="260" mass="27445">MEVNEEGLLVLSATGWEKLDYGTAEEESKYAITGDESQVMTMKLDQGETLHTEPGVFMYRSGGITADTGYEGCFARCCVGESCCSVKYTNTGGSNNEVIAITPNFPSAKLIPVDLSDPNIGGTLLSQGGAYVAHLGDVEVGMDLDCNPSRACCGGTGFIRQELTGTGTAFIEGLGTVVQKLLADDEKIVVDTNCVLAWAKTVDVSIRRAGTIVGMFGGGEGIFNTVLTGPGLIIVQSFTVDQLHDIIAMRRGKNKGPQVI</sequence>
<dbReference type="Pfam" id="PF01987">
    <property type="entry name" value="AIM24"/>
    <property type="match status" value="1"/>
</dbReference>
<protein>
    <recommendedName>
        <fullName evidence="2">Altered inheritance of mitochondria protein 24, mitochondrial</fullName>
    </recommendedName>
</protein>
<dbReference type="PANTHER" id="PTHR43657">
    <property type="entry name" value="TRYPTOPHAN RNA-BINDING ATTENUATOR PROTEIN-LIKE PROTEIN"/>
    <property type="match status" value="1"/>
</dbReference>
<evidence type="ECO:0000313" key="1">
    <source>
        <dbReference type="EMBL" id="CAD9612255.1"/>
    </source>
</evidence>
<accession>A0A7S2LP91</accession>
<dbReference type="AlphaFoldDB" id="A0A7S2LP91"/>
<dbReference type="EMBL" id="HBGY01032571">
    <property type="protein sequence ID" value="CAD9612255.1"/>
    <property type="molecule type" value="Transcribed_RNA"/>
</dbReference>
<dbReference type="Gene3D" id="3.60.160.10">
    <property type="entry name" value="Mitochondrial biogenesis AIM24"/>
    <property type="match status" value="1"/>
</dbReference>